<evidence type="ECO:0000313" key="9">
    <source>
        <dbReference type="Proteomes" id="UP000004994"/>
    </source>
</evidence>
<reference evidence="8" key="2">
    <citation type="submission" date="2019-01" db="UniProtKB">
        <authorList>
            <consortium name="EnsemblPlants"/>
        </authorList>
    </citation>
    <scope>IDENTIFICATION</scope>
    <source>
        <strain evidence="8">cv. Heinz 1706</strain>
    </source>
</reference>
<protein>
    <recommendedName>
        <fullName evidence="7">Amino acid transporter transmembrane domain-containing protein</fullName>
    </recommendedName>
</protein>
<evidence type="ECO:0000256" key="2">
    <source>
        <dbReference type="ARBA" id="ARBA00022692"/>
    </source>
</evidence>
<dbReference type="GO" id="GO:0015171">
    <property type="term" value="F:amino acid transmembrane transporter activity"/>
    <property type="evidence" value="ECO:0000318"/>
    <property type="project" value="GO_Central"/>
</dbReference>
<dbReference type="Pfam" id="PF01490">
    <property type="entry name" value="Aa_trans"/>
    <property type="match status" value="1"/>
</dbReference>
<dbReference type="PANTHER" id="PTHR22950:SF696">
    <property type="entry name" value="AMINO ACID TRANSPORTER TRANSMEMBRANE DOMAIN-CONTAINING PROTEIN"/>
    <property type="match status" value="1"/>
</dbReference>
<keyword evidence="2 6" id="KW-0812">Transmembrane</keyword>
<evidence type="ECO:0000256" key="4">
    <source>
        <dbReference type="ARBA" id="ARBA00022989"/>
    </source>
</evidence>
<reference evidence="8" key="1">
    <citation type="journal article" date="2012" name="Nature">
        <title>The tomato genome sequence provides insights into fleshy fruit evolution.</title>
        <authorList>
            <consortium name="Tomato Genome Consortium"/>
        </authorList>
    </citation>
    <scope>NUCLEOTIDE SEQUENCE [LARGE SCALE GENOMIC DNA]</scope>
    <source>
        <strain evidence="8">cv. Heinz 1706</strain>
    </source>
</reference>
<feature type="transmembrane region" description="Helical" evidence="6">
    <location>
        <begin position="196"/>
        <end position="215"/>
    </location>
</feature>
<keyword evidence="3" id="KW-0813">Transport</keyword>
<keyword evidence="5 6" id="KW-0472">Membrane</keyword>
<proteinExistence type="predicted"/>
<feature type="transmembrane region" description="Helical" evidence="6">
    <location>
        <begin position="221"/>
        <end position="240"/>
    </location>
</feature>
<dbReference type="InParanoid" id="A0A3Q7IAB9"/>
<dbReference type="PANTHER" id="PTHR22950">
    <property type="entry name" value="AMINO ACID TRANSPORTER"/>
    <property type="match status" value="1"/>
</dbReference>
<dbReference type="GO" id="GO:0003333">
    <property type="term" value="P:amino acid transmembrane transport"/>
    <property type="evidence" value="ECO:0000318"/>
    <property type="project" value="GO_Central"/>
</dbReference>
<organism evidence="8">
    <name type="scientific">Solanum lycopersicum</name>
    <name type="common">Tomato</name>
    <name type="synonym">Lycopersicon esculentum</name>
    <dbReference type="NCBI Taxonomy" id="4081"/>
    <lineage>
        <taxon>Eukaryota</taxon>
        <taxon>Viridiplantae</taxon>
        <taxon>Streptophyta</taxon>
        <taxon>Embryophyta</taxon>
        <taxon>Tracheophyta</taxon>
        <taxon>Spermatophyta</taxon>
        <taxon>Magnoliopsida</taxon>
        <taxon>eudicotyledons</taxon>
        <taxon>Gunneridae</taxon>
        <taxon>Pentapetalae</taxon>
        <taxon>asterids</taxon>
        <taxon>lamiids</taxon>
        <taxon>Solanales</taxon>
        <taxon>Solanaceae</taxon>
        <taxon>Solanoideae</taxon>
        <taxon>Solaneae</taxon>
        <taxon>Solanum</taxon>
        <taxon>Solanum subgen. Lycopersicon</taxon>
    </lineage>
</organism>
<comment type="subcellular location">
    <subcellularLocation>
        <location evidence="1">Membrane</location>
        <topology evidence="1">Multi-pass membrane protein</topology>
    </subcellularLocation>
</comment>
<keyword evidence="4 6" id="KW-1133">Transmembrane helix</keyword>
<feature type="transmembrane region" description="Helical" evidence="6">
    <location>
        <begin position="46"/>
        <end position="68"/>
    </location>
</feature>
<keyword evidence="3" id="KW-0029">Amino-acid transport</keyword>
<feature type="transmembrane region" description="Helical" evidence="6">
    <location>
        <begin position="252"/>
        <end position="271"/>
    </location>
</feature>
<evidence type="ECO:0000256" key="3">
    <source>
        <dbReference type="ARBA" id="ARBA00022970"/>
    </source>
</evidence>
<dbReference type="InterPro" id="IPR013057">
    <property type="entry name" value="AA_transpt_TM"/>
</dbReference>
<feature type="transmembrane region" description="Helical" evidence="6">
    <location>
        <begin position="109"/>
        <end position="133"/>
    </location>
</feature>
<feature type="transmembrane region" description="Helical" evidence="6">
    <location>
        <begin position="74"/>
        <end position="97"/>
    </location>
</feature>
<accession>A0A3Q7IAB9</accession>
<dbReference type="GO" id="GO:0016020">
    <property type="term" value="C:membrane"/>
    <property type="evidence" value="ECO:0000318"/>
    <property type="project" value="GO_Central"/>
</dbReference>
<evidence type="ECO:0000256" key="6">
    <source>
        <dbReference type="SAM" id="Phobius"/>
    </source>
</evidence>
<evidence type="ECO:0000256" key="5">
    <source>
        <dbReference type="ARBA" id="ARBA00023136"/>
    </source>
</evidence>
<dbReference type="GO" id="GO:0031090">
    <property type="term" value="C:organelle membrane"/>
    <property type="evidence" value="ECO:0007669"/>
    <property type="project" value="UniProtKB-ARBA"/>
</dbReference>
<dbReference type="AlphaFoldDB" id="A0A3Q7IAB9"/>
<feature type="transmembrane region" description="Helical" evidence="6">
    <location>
        <begin position="153"/>
        <end position="175"/>
    </location>
</feature>
<evidence type="ECO:0000256" key="1">
    <source>
        <dbReference type="ARBA" id="ARBA00004141"/>
    </source>
</evidence>
<dbReference type="Proteomes" id="UP000004994">
    <property type="component" value="Chromosome 9"/>
</dbReference>
<dbReference type="EnsemblPlants" id="Solyc09g098380.2.1">
    <property type="protein sequence ID" value="Solyc09g098380.2.1"/>
    <property type="gene ID" value="Solyc09g098380.2"/>
</dbReference>
<keyword evidence="9" id="KW-1185">Reference proteome</keyword>
<evidence type="ECO:0000259" key="7">
    <source>
        <dbReference type="Pfam" id="PF01490"/>
    </source>
</evidence>
<name>A0A3Q7IAB9_SOLLC</name>
<evidence type="ECO:0000313" key="8">
    <source>
        <dbReference type="EnsemblPlants" id="Solyc09g098380.2.1"/>
    </source>
</evidence>
<feature type="domain" description="Amino acid transporter transmembrane" evidence="7">
    <location>
        <begin position="87"/>
        <end position="272"/>
    </location>
</feature>
<dbReference type="Gramene" id="Solyc09g098380.2.1">
    <property type="protein sequence ID" value="Solyc09g098380.2.1"/>
    <property type="gene ID" value="Solyc09g098380.2"/>
</dbReference>
<sequence length="288" mass="31267">MCDKSCNSNGKQLCLDSTNYCLPNENSKDLESLAYDDQHVKSNTSFLHAVINMIGMLIGLGQLSTPYALENGGWMSSIILVGLGIIYAGHIVFPNIYTAMKDPSNFTKVSIVSFSLVTTLYVSLGFMGAKLFGPQVSSQITLSMPHDQIITKIALWATILTPMTKYALEFAPFAIELEENLPSSMKSKVKMIIRGIVGSILLLVILILALSVPYFEHVLSLTGSLVGVGICVIFPCAFYIKVFWGEISRMSLILNVVLIVIGGLLGVVGTISSSKLLARSLKRAHHST</sequence>
<dbReference type="OMA" id="MYLEIFM"/>